<dbReference type="PANTHER" id="PTHR18929">
    <property type="entry name" value="PROTEIN DISULFIDE ISOMERASE"/>
    <property type="match status" value="1"/>
</dbReference>
<dbReference type="OrthoDB" id="294696at2759"/>
<sequence>MYFFHSLFFLLAASCAEVYELNSKNFEKFIDEYPYAIINFQKGYDCDKCNEVDQMLGKIAQNFKEKLLGFGRINCKQYPIFIKRFGINKYPALIFFRQGDIEVYEGQKSYTTLFEWLKENLRPLVHIIEDAQNLKDFLDEKVALVYFASENEFIDPFILMKMKEVNMKYSLFYMVLAKSPDIRKYFGIENETNLMIFPQNGEPKKYKGYIQDMENYLLQEALPLIYTGSDLEIQVTLKNQTPFLLIFDEMNQDYYEIAERNQYFVKIFIFDKQDYEAIQIFSGLLQMQIDVNFIYFHETKNKKTQKITKNNLQYIIWDYIDREEGVRFDI</sequence>
<dbReference type="AlphaFoldDB" id="A0A8S1LAW2"/>
<keyword evidence="2" id="KW-0732">Signal</keyword>
<gene>
    <name evidence="4" type="ORF">PSON_ATCC_30995.1.T0170013</name>
</gene>
<dbReference type="GO" id="GO:0003756">
    <property type="term" value="F:protein disulfide isomerase activity"/>
    <property type="evidence" value="ECO:0007669"/>
    <property type="project" value="TreeGrafter"/>
</dbReference>
<dbReference type="GO" id="GO:0034976">
    <property type="term" value="P:response to endoplasmic reticulum stress"/>
    <property type="evidence" value="ECO:0007669"/>
    <property type="project" value="TreeGrafter"/>
</dbReference>
<comment type="similarity">
    <text evidence="1">Belongs to the protein disulfide isomerase family.</text>
</comment>
<keyword evidence="5" id="KW-1185">Reference proteome</keyword>
<reference evidence="4" key="1">
    <citation type="submission" date="2021-01" db="EMBL/GenBank/DDBJ databases">
        <authorList>
            <consortium name="Genoscope - CEA"/>
            <person name="William W."/>
        </authorList>
    </citation>
    <scope>NUCLEOTIDE SEQUENCE</scope>
</reference>
<evidence type="ECO:0000256" key="1">
    <source>
        <dbReference type="ARBA" id="ARBA00006347"/>
    </source>
</evidence>
<dbReference type="Pfam" id="PF00085">
    <property type="entry name" value="Thioredoxin"/>
    <property type="match status" value="1"/>
</dbReference>
<evidence type="ECO:0000256" key="2">
    <source>
        <dbReference type="SAM" id="SignalP"/>
    </source>
</evidence>
<proteinExistence type="inferred from homology"/>
<evidence type="ECO:0000313" key="4">
    <source>
        <dbReference type="EMBL" id="CAD8062723.1"/>
    </source>
</evidence>
<dbReference type="GO" id="GO:0006457">
    <property type="term" value="P:protein folding"/>
    <property type="evidence" value="ECO:0007669"/>
    <property type="project" value="TreeGrafter"/>
</dbReference>
<name>A0A8S1LAW2_9CILI</name>
<dbReference type="EMBL" id="CAJJDN010000017">
    <property type="protein sequence ID" value="CAD8062723.1"/>
    <property type="molecule type" value="Genomic_DNA"/>
</dbReference>
<organism evidence="4 5">
    <name type="scientific">Paramecium sonneborni</name>
    <dbReference type="NCBI Taxonomy" id="65129"/>
    <lineage>
        <taxon>Eukaryota</taxon>
        <taxon>Sar</taxon>
        <taxon>Alveolata</taxon>
        <taxon>Ciliophora</taxon>
        <taxon>Intramacronucleata</taxon>
        <taxon>Oligohymenophorea</taxon>
        <taxon>Peniculida</taxon>
        <taxon>Parameciidae</taxon>
        <taxon>Paramecium</taxon>
    </lineage>
</organism>
<evidence type="ECO:0000259" key="3">
    <source>
        <dbReference type="Pfam" id="PF00085"/>
    </source>
</evidence>
<accession>A0A8S1LAW2</accession>
<dbReference type="InterPro" id="IPR013766">
    <property type="entry name" value="Thioredoxin_domain"/>
</dbReference>
<feature type="domain" description="Thioredoxin" evidence="3">
    <location>
        <begin position="18"/>
        <end position="118"/>
    </location>
</feature>
<dbReference type="GO" id="GO:0005783">
    <property type="term" value="C:endoplasmic reticulum"/>
    <property type="evidence" value="ECO:0007669"/>
    <property type="project" value="TreeGrafter"/>
</dbReference>
<comment type="caution">
    <text evidence="4">The sequence shown here is derived from an EMBL/GenBank/DDBJ whole genome shotgun (WGS) entry which is preliminary data.</text>
</comment>
<dbReference type="PANTHER" id="PTHR18929:SF219">
    <property type="entry name" value="THIOREDOXIN"/>
    <property type="match status" value="1"/>
</dbReference>
<feature type="chain" id="PRO_5035712248" description="Thioredoxin domain-containing protein" evidence="2">
    <location>
        <begin position="17"/>
        <end position="330"/>
    </location>
</feature>
<dbReference type="Proteomes" id="UP000692954">
    <property type="component" value="Unassembled WGS sequence"/>
</dbReference>
<feature type="signal peptide" evidence="2">
    <location>
        <begin position="1"/>
        <end position="16"/>
    </location>
</feature>
<evidence type="ECO:0000313" key="5">
    <source>
        <dbReference type="Proteomes" id="UP000692954"/>
    </source>
</evidence>
<dbReference type="CDD" id="cd02961">
    <property type="entry name" value="PDI_a_family"/>
    <property type="match status" value="1"/>
</dbReference>
<protein>
    <recommendedName>
        <fullName evidence="3">Thioredoxin domain-containing protein</fullName>
    </recommendedName>
</protein>